<sequence>MHNPSNGTQLVFRREAEVRFDWYPRHAVTKVLGEIDNRAGISSEIKSLLETWKVPVEGNPFAQPRQPDT</sequence>
<proteinExistence type="predicted"/>
<dbReference type="GeneID" id="25912764"/>
<name>A0A0L0FGP2_9EUKA</name>
<keyword evidence="2" id="KW-1185">Reference proteome</keyword>
<organism evidence="1 2">
    <name type="scientific">Sphaeroforma arctica JP610</name>
    <dbReference type="NCBI Taxonomy" id="667725"/>
    <lineage>
        <taxon>Eukaryota</taxon>
        <taxon>Ichthyosporea</taxon>
        <taxon>Ichthyophonida</taxon>
        <taxon>Sphaeroforma</taxon>
    </lineage>
</organism>
<dbReference type="RefSeq" id="XP_014149110.1">
    <property type="nucleotide sequence ID" value="XM_014293635.1"/>
</dbReference>
<evidence type="ECO:0000313" key="2">
    <source>
        <dbReference type="Proteomes" id="UP000054560"/>
    </source>
</evidence>
<reference evidence="1 2" key="1">
    <citation type="submission" date="2011-02" db="EMBL/GenBank/DDBJ databases">
        <title>The Genome Sequence of Sphaeroforma arctica JP610.</title>
        <authorList>
            <consortium name="The Broad Institute Genome Sequencing Platform"/>
            <person name="Russ C."/>
            <person name="Cuomo C."/>
            <person name="Young S.K."/>
            <person name="Zeng Q."/>
            <person name="Gargeya S."/>
            <person name="Alvarado L."/>
            <person name="Berlin A."/>
            <person name="Chapman S.B."/>
            <person name="Chen Z."/>
            <person name="Freedman E."/>
            <person name="Gellesch M."/>
            <person name="Goldberg J."/>
            <person name="Griggs A."/>
            <person name="Gujja S."/>
            <person name="Heilman E."/>
            <person name="Heiman D."/>
            <person name="Howarth C."/>
            <person name="Mehta T."/>
            <person name="Neiman D."/>
            <person name="Pearson M."/>
            <person name="Roberts A."/>
            <person name="Saif S."/>
            <person name="Shea T."/>
            <person name="Shenoy N."/>
            <person name="Sisk P."/>
            <person name="Stolte C."/>
            <person name="Sykes S."/>
            <person name="White J."/>
            <person name="Yandava C."/>
            <person name="Burger G."/>
            <person name="Gray M.W."/>
            <person name="Holland P.W.H."/>
            <person name="King N."/>
            <person name="Lang F.B.F."/>
            <person name="Roger A.J."/>
            <person name="Ruiz-Trillo I."/>
            <person name="Haas B."/>
            <person name="Nusbaum C."/>
            <person name="Birren B."/>
        </authorList>
    </citation>
    <scope>NUCLEOTIDE SEQUENCE [LARGE SCALE GENOMIC DNA]</scope>
    <source>
        <strain evidence="1 2">JP610</strain>
    </source>
</reference>
<feature type="non-terminal residue" evidence="1">
    <location>
        <position position="69"/>
    </location>
</feature>
<gene>
    <name evidence="1" type="ORF">SARC_12260</name>
</gene>
<accession>A0A0L0FGP2</accession>
<evidence type="ECO:0000313" key="1">
    <source>
        <dbReference type="EMBL" id="KNC75208.1"/>
    </source>
</evidence>
<dbReference type="EMBL" id="KQ243774">
    <property type="protein sequence ID" value="KNC75208.1"/>
    <property type="molecule type" value="Genomic_DNA"/>
</dbReference>
<protein>
    <submittedName>
        <fullName evidence="1">Uncharacterized protein</fullName>
    </submittedName>
</protein>
<dbReference type="AlphaFoldDB" id="A0A0L0FGP2"/>
<dbReference type="Proteomes" id="UP000054560">
    <property type="component" value="Unassembled WGS sequence"/>
</dbReference>